<dbReference type="GO" id="GO:0016887">
    <property type="term" value="F:ATP hydrolysis activity"/>
    <property type="evidence" value="ECO:0007669"/>
    <property type="project" value="RHEA"/>
</dbReference>
<evidence type="ECO:0000256" key="2">
    <source>
        <dbReference type="ARBA" id="ARBA00005446"/>
    </source>
</evidence>
<dbReference type="EC" id="5.6.2.4" evidence="13"/>
<dbReference type="OrthoDB" id="10261556at2759"/>
<comment type="subcellular location">
    <subcellularLocation>
        <location evidence="1 13">Nucleus</location>
    </subcellularLocation>
</comment>
<feature type="region of interest" description="Disordered" evidence="14">
    <location>
        <begin position="590"/>
        <end position="650"/>
    </location>
</feature>
<evidence type="ECO:0000313" key="17">
    <source>
        <dbReference type="EMBL" id="TKR57597.1"/>
    </source>
</evidence>
<gene>
    <name evidence="17" type="ORF">L596_030278</name>
</gene>
<dbReference type="SMART" id="SM00490">
    <property type="entry name" value="HELICc"/>
    <property type="match status" value="1"/>
</dbReference>
<dbReference type="PROSITE" id="PS51194">
    <property type="entry name" value="HELICASE_CTER"/>
    <property type="match status" value="1"/>
</dbReference>
<dbReference type="Gene3D" id="3.40.50.300">
    <property type="entry name" value="P-loop containing nucleotide triphosphate hydrolases"/>
    <property type="match status" value="2"/>
</dbReference>
<dbReference type="InterPro" id="IPR002464">
    <property type="entry name" value="DNA/RNA_helicase_DEAH_CS"/>
</dbReference>
<comment type="catalytic activity">
    <reaction evidence="11 13">
        <text>Couples ATP hydrolysis with the unwinding of duplex DNA by translocating in the 3'-5' direction.</text>
        <dbReference type="EC" id="5.6.2.4"/>
    </reaction>
</comment>
<feature type="domain" description="Helicase ATP-binding" evidence="15">
    <location>
        <begin position="120"/>
        <end position="294"/>
    </location>
</feature>
<evidence type="ECO:0000256" key="7">
    <source>
        <dbReference type="ARBA" id="ARBA00022840"/>
    </source>
</evidence>
<dbReference type="GO" id="GO:0005694">
    <property type="term" value="C:chromosome"/>
    <property type="evidence" value="ECO:0007669"/>
    <property type="project" value="TreeGrafter"/>
</dbReference>
<evidence type="ECO:0000256" key="6">
    <source>
        <dbReference type="ARBA" id="ARBA00022806"/>
    </source>
</evidence>
<dbReference type="GO" id="GO:0005634">
    <property type="term" value="C:nucleus"/>
    <property type="evidence" value="ECO:0007669"/>
    <property type="project" value="UniProtKB-SubCell"/>
</dbReference>
<reference evidence="17 18" key="1">
    <citation type="journal article" date="2015" name="Genome Biol.">
        <title>Comparative genomics of Steinernema reveals deeply conserved gene regulatory networks.</title>
        <authorList>
            <person name="Dillman A.R."/>
            <person name="Macchietto M."/>
            <person name="Porter C.F."/>
            <person name="Rogers A."/>
            <person name="Williams B."/>
            <person name="Antoshechkin I."/>
            <person name="Lee M.M."/>
            <person name="Goodwin Z."/>
            <person name="Lu X."/>
            <person name="Lewis E.E."/>
            <person name="Goodrich-Blair H."/>
            <person name="Stock S.P."/>
            <person name="Adams B.J."/>
            <person name="Sternberg P.W."/>
            <person name="Mortazavi A."/>
        </authorList>
    </citation>
    <scope>NUCLEOTIDE SEQUENCE [LARGE SCALE GENOMIC DNA]</scope>
    <source>
        <strain evidence="17 18">ALL</strain>
    </source>
</reference>
<keyword evidence="5 13" id="KW-0378">Hydrolase</keyword>
<keyword evidence="9" id="KW-0413">Isomerase</keyword>
<dbReference type="InterPro" id="IPR032284">
    <property type="entry name" value="RecQ_Zn-bd"/>
</dbReference>
<evidence type="ECO:0000256" key="9">
    <source>
        <dbReference type="ARBA" id="ARBA00023235"/>
    </source>
</evidence>
<keyword evidence="18" id="KW-1185">Reference proteome</keyword>
<dbReference type="GO" id="GO:0046872">
    <property type="term" value="F:metal ion binding"/>
    <property type="evidence" value="ECO:0007669"/>
    <property type="project" value="UniProtKB-KW"/>
</dbReference>
<evidence type="ECO:0000256" key="11">
    <source>
        <dbReference type="ARBA" id="ARBA00034617"/>
    </source>
</evidence>
<evidence type="ECO:0000259" key="16">
    <source>
        <dbReference type="PROSITE" id="PS51194"/>
    </source>
</evidence>
<dbReference type="CDD" id="cd18794">
    <property type="entry name" value="SF2_C_RecQ"/>
    <property type="match status" value="1"/>
</dbReference>
<keyword evidence="6 13" id="KW-0347">Helicase</keyword>
<evidence type="ECO:0000256" key="14">
    <source>
        <dbReference type="SAM" id="MobiDB-lite"/>
    </source>
</evidence>
<feature type="domain" description="Helicase C-terminal" evidence="16">
    <location>
        <begin position="353"/>
        <end position="503"/>
    </location>
</feature>
<dbReference type="Pfam" id="PF00270">
    <property type="entry name" value="DEAD"/>
    <property type="match status" value="1"/>
</dbReference>
<feature type="region of interest" description="Disordered" evidence="14">
    <location>
        <begin position="1"/>
        <end position="89"/>
    </location>
</feature>
<dbReference type="Pfam" id="PF00271">
    <property type="entry name" value="Helicase_C"/>
    <property type="match status" value="1"/>
</dbReference>
<feature type="compositionally biased region" description="Polar residues" evidence="14">
    <location>
        <begin position="635"/>
        <end position="644"/>
    </location>
</feature>
<comment type="similarity">
    <text evidence="2 13">Belongs to the helicase family. RecQ subfamily.</text>
</comment>
<feature type="region of interest" description="Disordered" evidence="14">
    <location>
        <begin position="338"/>
        <end position="358"/>
    </location>
</feature>
<keyword evidence="3" id="KW-0479">Metal-binding</keyword>
<dbReference type="Pfam" id="PF16124">
    <property type="entry name" value="RecQ_Zn_bind"/>
    <property type="match status" value="1"/>
</dbReference>
<dbReference type="NCBIfam" id="TIGR00614">
    <property type="entry name" value="recQ_fam"/>
    <property type="match status" value="1"/>
</dbReference>
<keyword evidence="7 13" id="KW-0067">ATP-binding</keyword>
<dbReference type="GO" id="GO:0005737">
    <property type="term" value="C:cytoplasm"/>
    <property type="evidence" value="ECO:0007669"/>
    <property type="project" value="TreeGrafter"/>
</dbReference>
<name>A0A4U5LNW9_STECR</name>
<dbReference type="InterPro" id="IPR004589">
    <property type="entry name" value="DNA_helicase_ATP-dep_RecQ"/>
</dbReference>
<dbReference type="PROSITE" id="PS51192">
    <property type="entry name" value="HELICASE_ATP_BIND_1"/>
    <property type="match status" value="1"/>
</dbReference>
<dbReference type="SMART" id="SM00487">
    <property type="entry name" value="DEXDc"/>
    <property type="match status" value="1"/>
</dbReference>
<feature type="compositionally biased region" description="Low complexity" evidence="14">
    <location>
        <begin position="59"/>
        <end position="71"/>
    </location>
</feature>
<evidence type="ECO:0000259" key="15">
    <source>
        <dbReference type="PROSITE" id="PS51192"/>
    </source>
</evidence>
<evidence type="ECO:0000256" key="4">
    <source>
        <dbReference type="ARBA" id="ARBA00022741"/>
    </source>
</evidence>
<sequence>MMSLDAWLGIKAKPEAAKPEKLSKKTPAKKASPATKMTSAKKPKPEPKSDSDDVQVIESDQPSSSGVQSSQRPVLKPKMTSSVLPRITAGSEEAKQRDKILLETFGHKKFRSTAQANSINYIIRRKSDVYISFPTGAGKSLCYQLPALFHPGVTIVFSPLIALIQDQVLACKAKNIKCETLNSTLKEPERKAIIADLQRENPTIRLLYITPEGAATNYMRLILTSLHKRNLLSYFVVDEAHCVSHWGHDFRPDYLKLGQLRDYAPGVPWIALTATASPAVEDDIADQLHLNKVKKFKLSTFRENLFYDVLIKDQIATSPEKDMADFIRRVLCEKTSGQKRTANGESKKEENPNAKKGKEKWKGSGIIYCKSRKDCEDVVAMLKTQEIPSYAYHAGLNSKTRNEVQDKWMENQVPVIAATIAFGMGIDKPDVRFVCHWTSPQNLAAYYQESGRAGRDGKRSYCRIYFSKEDRSCLSFLVGRSFDEIRAKKISDELKKEQIKAVRTGFEKMLDYVEAIKCRHVVLAQYFGETTLKPCEKSCDACRDQKAVEKMITTHKSLDFTSKTAWMNKGSSQRSGDEFEGFRMQKFDQDAGEDGAFSGGSAYGESKHEKEDRLSLRNTVADEFRKRRNAGGIVRNNTTTNENISKPLKP</sequence>
<dbReference type="GO" id="GO:0005524">
    <property type="term" value="F:ATP binding"/>
    <property type="evidence" value="ECO:0007669"/>
    <property type="project" value="UniProtKB-KW"/>
</dbReference>
<keyword evidence="8" id="KW-0238">DNA-binding</keyword>
<dbReference type="GO" id="GO:0043138">
    <property type="term" value="F:3'-5' DNA helicase activity"/>
    <property type="evidence" value="ECO:0007669"/>
    <property type="project" value="UniProtKB-EC"/>
</dbReference>
<dbReference type="PANTHER" id="PTHR13710">
    <property type="entry name" value="DNA HELICASE RECQ FAMILY MEMBER"/>
    <property type="match status" value="1"/>
</dbReference>
<dbReference type="GO" id="GO:0003677">
    <property type="term" value="F:DNA binding"/>
    <property type="evidence" value="ECO:0007669"/>
    <property type="project" value="UniProtKB-KW"/>
</dbReference>
<feature type="compositionally biased region" description="Basic and acidic residues" evidence="14">
    <location>
        <begin position="605"/>
        <end position="625"/>
    </location>
</feature>
<dbReference type="PROSITE" id="PS00690">
    <property type="entry name" value="DEAH_ATP_HELICASE"/>
    <property type="match status" value="1"/>
</dbReference>
<evidence type="ECO:0000256" key="8">
    <source>
        <dbReference type="ARBA" id="ARBA00023125"/>
    </source>
</evidence>
<feature type="compositionally biased region" description="Basic and acidic residues" evidence="14">
    <location>
        <begin position="12"/>
        <end position="23"/>
    </location>
</feature>
<dbReference type="InterPro" id="IPR001650">
    <property type="entry name" value="Helicase_C-like"/>
</dbReference>
<dbReference type="InterPro" id="IPR027417">
    <property type="entry name" value="P-loop_NTPase"/>
</dbReference>
<dbReference type="STRING" id="34508.A0A4U5LNW9"/>
<comment type="catalytic activity">
    <reaction evidence="12 13">
        <text>ATP + H2O = ADP + phosphate + H(+)</text>
        <dbReference type="Rhea" id="RHEA:13065"/>
        <dbReference type="ChEBI" id="CHEBI:15377"/>
        <dbReference type="ChEBI" id="CHEBI:15378"/>
        <dbReference type="ChEBI" id="CHEBI:30616"/>
        <dbReference type="ChEBI" id="CHEBI:43474"/>
        <dbReference type="ChEBI" id="CHEBI:456216"/>
    </reaction>
</comment>
<proteinExistence type="inferred from homology"/>
<keyword evidence="10 13" id="KW-0539">Nucleus</keyword>
<evidence type="ECO:0000256" key="10">
    <source>
        <dbReference type="ARBA" id="ARBA00023242"/>
    </source>
</evidence>
<evidence type="ECO:0000256" key="5">
    <source>
        <dbReference type="ARBA" id="ARBA00022801"/>
    </source>
</evidence>
<reference evidence="17 18" key="2">
    <citation type="journal article" date="2019" name="G3 (Bethesda)">
        <title>Hybrid Assembly of the Genome of the Entomopathogenic Nematode Steinernema carpocapsae Identifies the X-Chromosome.</title>
        <authorList>
            <person name="Serra L."/>
            <person name="Macchietto M."/>
            <person name="Macias-Munoz A."/>
            <person name="McGill C.J."/>
            <person name="Rodriguez I.M."/>
            <person name="Rodriguez B."/>
            <person name="Murad R."/>
            <person name="Mortazavi A."/>
        </authorList>
    </citation>
    <scope>NUCLEOTIDE SEQUENCE [LARGE SCALE GENOMIC DNA]</scope>
    <source>
        <strain evidence="17 18">ALL</strain>
    </source>
</reference>
<accession>A0A4U5LNW9</accession>
<dbReference type="AlphaFoldDB" id="A0A4U5LNW9"/>
<evidence type="ECO:0000256" key="12">
    <source>
        <dbReference type="ARBA" id="ARBA00049360"/>
    </source>
</evidence>
<dbReference type="InterPro" id="IPR014001">
    <property type="entry name" value="Helicase_ATP-bd"/>
</dbReference>
<dbReference type="SUPFAM" id="SSF52540">
    <property type="entry name" value="P-loop containing nucleoside triphosphate hydrolases"/>
    <property type="match status" value="1"/>
</dbReference>
<protein>
    <recommendedName>
        <fullName evidence="13">ATP-dependent DNA helicase</fullName>
        <ecNumber evidence="13">5.6.2.4</ecNumber>
    </recommendedName>
</protein>
<dbReference type="InterPro" id="IPR011545">
    <property type="entry name" value="DEAD/DEAH_box_helicase_dom"/>
</dbReference>
<dbReference type="FunFam" id="3.40.50.300:FF:000444">
    <property type="entry name" value="ATP-dependent DNA helicase"/>
    <property type="match status" value="1"/>
</dbReference>
<evidence type="ECO:0000256" key="1">
    <source>
        <dbReference type="ARBA" id="ARBA00004123"/>
    </source>
</evidence>
<keyword evidence="4 13" id="KW-0547">Nucleotide-binding</keyword>
<dbReference type="EMBL" id="AZBU02000014">
    <property type="protein sequence ID" value="TKR57597.1"/>
    <property type="molecule type" value="Genomic_DNA"/>
</dbReference>
<comment type="caution">
    <text evidence="17">The sequence shown here is derived from an EMBL/GenBank/DDBJ whole genome shotgun (WGS) entry which is preliminary data.</text>
</comment>
<dbReference type="GO" id="GO:0009378">
    <property type="term" value="F:four-way junction helicase activity"/>
    <property type="evidence" value="ECO:0007669"/>
    <property type="project" value="TreeGrafter"/>
</dbReference>
<organism evidence="17 18">
    <name type="scientific">Steinernema carpocapsae</name>
    <name type="common">Entomopathogenic nematode</name>
    <dbReference type="NCBI Taxonomy" id="34508"/>
    <lineage>
        <taxon>Eukaryota</taxon>
        <taxon>Metazoa</taxon>
        <taxon>Ecdysozoa</taxon>
        <taxon>Nematoda</taxon>
        <taxon>Chromadorea</taxon>
        <taxon>Rhabditida</taxon>
        <taxon>Tylenchina</taxon>
        <taxon>Panagrolaimomorpha</taxon>
        <taxon>Strongyloidoidea</taxon>
        <taxon>Steinernematidae</taxon>
        <taxon>Steinernema</taxon>
    </lineage>
</organism>
<evidence type="ECO:0000256" key="3">
    <source>
        <dbReference type="ARBA" id="ARBA00022723"/>
    </source>
</evidence>
<evidence type="ECO:0000313" key="18">
    <source>
        <dbReference type="Proteomes" id="UP000298663"/>
    </source>
</evidence>
<feature type="compositionally biased region" description="Low complexity" evidence="14">
    <location>
        <begin position="29"/>
        <end position="40"/>
    </location>
</feature>
<dbReference type="Proteomes" id="UP000298663">
    <property type="component" value="Unassembled WGS sequence"/>
</dbReference>
<evidence type="ECO:0000256" key="13">
    <source>
        <dbReference type="RuleBase" id="RU364117"/>
    </source>
</evidence>
<dbReference type="PANTHER" id="PTHR13710:SF152">
    <property type="entry name" value="ATP-DEPENDENT DNA HELICASE Q5"/>
    <property type="match status" value="1"/>
</dbReference>
<dbReference type="GO" id="GO:0000724">
    <property type="term" value="P:double-strand break repair via homologous recombination"/>
    <property type="evidence" value="ECO:0007669"/>
    <property type="project" value="TreeGrafter"/>
</dbReference>